<feature type="non-terminal residue" evidence="1">
    <location>
        <position position="1"/>
    </location>
</feature>
<organism evidence="1 2">
    <name type="scientific">Cetraspora pellucida</name>
    <dbReference type="NCBI Taxonomy" id="1433469"/>
    <lineage>
        <taxon>Eukaryota</taxon>
        <taxon>Fungi</taxon>
        <taxon>Fungi incertae sedis</taxon>
        <taxon>Mucoromycota</taxon>
        <taxon>Glomeromycotina</taxon>
        <taxon>Glomeromycetes</taxon>
        <taxon>Diversisporales</taxon>
        <taxon>Gigasporaceae</taxon>
        <taxon>Cetraspora</taxon>
    </lineage>
</organism>
<accession>A0ACA9M5C8</accession>
<sequence length="49" mass="5564">NNVSYLQLQKETYLHKEVFLTTGISKSSVAHILSDYNKTDNITPPKHSC</sequence>
<dbReference type="EMBL" id="CAJVPW010006597">
    <property type="protein sequence ID" value="CAG8570962.1"/>
    <property type="molecule type" value="Genomic_DNA"/>
</dbReference>
<name>A0ACA9M5C8_9GLOM</name>
<keyword evidence="2" id="KW-1185">Reference proteome</keyword>
<evidence type="ECO:0000313" key="1">
    <source>
        <dbReference type="EMBL" id="CAG8570962.1"/>
    </source>
</evidence>
<evidence type="ECO:0000313" key="2">
    <source>
        <dbReference type="Proteomes" id="UP000789366"/>
    </source>
</evidence>
<protein>
    <submittedName>
        <fullName evidence="1">12324_t:CDS:1</fullName>
    </submittedName>
</protein>
<comment type="caution">
    <text evidence="1">The sequence shown here is derived from an EMBL/GenBank/DDBJ whole genome shotgun (WGS) entry which is preliminary data.</text>
</comment>
<proteinExistence type="predicted"/>
<reference evidence="1" key="1">
    <citation type="submission" date="2021-06" db="EMBL/GenBank/DDBJ databases">
        <authorList>
            <person name="Kallberg Y."/>
            <person name="Tangrot J."/>
            <person name="Rosling A."/>
        </authorList>
    </citation>
    <scope>NUCLEOTIDE SEQUENCE</scope>
    <source>
        <strain evidence="1">28 12/20/2015</strain>
    </source>
</reference>
<dbReference type="Proteomes" id="UP000789366">
    <property type="component" value="Unassembled WGS sequence"/>
</dbReference>
<gene>
    <name evidence="1" type="ORF">SPELUC_LOCUS5994</name>
</gene>